<reference evidence="1 2" key="1">
    <citation type="submission" date="2021-05" db="EMBL/GenBank/DDBJ databases">
        <authorList>
            <person name="Zahm M."/>
            <person name="Klopp C."/>
            <person name="Cabau C."/>
            <person name="Kuhl H."/>
            <person name="Suciu R."/>
            <person name="Ciorpac M."/>
            <person name="Holostenco D."/>
            <person name="Gessner J."/>
            <person name="Wuertz S."/>
            <person name="Hohne C."/>
            <person name="Stock M."/>
            <person name="Gislard M."/>
            <person name="Lluch J."/>
            <person name="Milhes M."/>
            <person name="Lampietro C."/>
            <person name="Lopez Roques C."/>
            <person name="Donnadieu C."/>
            <person name="Du K."/>
            <person name="Schartl M."/>
            <person name="Guiguen Y."/>
        </authorList>
    </citation>
    <scope>NUCLEOTIDE SEQUENCE [LARGE SCALE GENOMIC DNA]</scope>
    <source>
        <strain evidence="1">Hh-F2</strain>
        <tissue evidence="1">Blood</tissue>
    </source>
</reference>
<accession>A0ABR0YN28</accession>
<dbReference type="PANTHER" id="PTHR18895:SF74">
    <property type="entry name" value="MTRF1L RELEASE FACTOR GLUTAMINE METHYLTRANSFERASE"/>
    <property type="match status" value="1"/>
</dbReference>
<sequence length="391" mass="43515">MKCPTCSCVRGVQSDVLLKCSEWQRPCSRLLYPGAPNVAPPGGSAAGPLPGSLVVESAMGPPAPPPARPLGADECVSLWEQLFSERGVSEPRLSSEYIVAHVLGAKTIQSLRAGRQEQSLTETQIQSLRASRQEQSLTETQIQSLRAGRQEQSLTETQIQRVWELCSKPLYRMPVQYVIEEWDFRELTLKMRPPVFIPRPETEELVGLVMEELRTRGPAQDSPASLRFLEVGCGSGAVSLSLLHHCPQCHGLHTESIRPGRPDQAPLKRLGVLERLQIVQLDVLLDADSVLCQCGSVDFIVSNPPYVFAEDLPLLEPEILWYEDQRALDGGEGGMDVIKQILCIGTCALKKNGKIFLEVDPRHPLMIQEWLRSQSDHGLEYRETHRDFTGR</sequence>
<dbReference type="EMBL" id="JAHFZB010000026">
    <property type="protein sequence ID" value="KAK6473826.1"/>
    <property type="molecule type" value="Genomic_DNA"/>
</dbReference>
<dbReference type="CDD" id="cd02440">
    <property type="entry name" value="AdoMet_MTases"/>
    <property type="match status" value="1"/>
</dbReference>
<proteinExistence type="predicted"/>
<dbReference type="Proteomes" id="UP001369086">
    <property type="component" value="Unassembled WGS sequence"/>
</dbReference>
<dbReference type="InterPro" id="IPR029063">
    <property type="entry name" value="SAM-dependent_MTases_sf"/>
</dbReference>
<evidence type="ECO:0000313" key="2">
    <source>
        <dbReference type="Proteomes" id="UP001369086"/>
    </source>
</evidence>
<dbReference type="Gene3D" id="3.40.50.150">
    <property type="entry name" value="Vaccinia Virus protein VP39"/>
    <property type="match status" value="1"/>
</dbReference>
<dbReference type="InterPro" id="IPR002052">
    <property type="entry name" value="DNA_methylase_N6_adenine_CS"/>
</dbReference>
<gene>
    <name evidence="1" type="ORF">HHUSO_G25913</name>
</gene>
<dbReference type="Gene3D" id="1.10.8.10">
    <property type="entry name" value="DNA helicase RuvA subunit, C-terminal domain"/>
    <property type="match status" value="1"/>
</dbReference>
<evidence type="ECO:0000313" key="1">
    <source>
        <dbReference type="EMBL" id="KAK6473826.1"/>
    </source>
</evidence>
<dbReference type="PROSITE" id="PS00092">
    <property type="entry name" value="N6_MTASE"/>
    <property type="match status" value="1"/>
</dbReference>
<name>A0ABR0YN28_HUSHU</name>
<dbReference type="PANTHER" id="PTHR18895">
    <property type="entry name" value="HEMK METHYLTRANSFERASE"/>
    <property type="match status" value="1"/>
</dbReference>
<dbReference type="SUPFAM" id="SSF53335">
    <property type="entry name" value="S-adenosyl-L-methionine-dependent methyltransferases"/>
    <property type="match status" value="1"/>
</dbReference>
<dbReference type="InterPro" id="IPR050320">
    <property type="entry name" value="N5-glutamine_MTase"/>
</dbReference>
<protein>
    <submittedName>
        <fullName evidence="1">MTRF1L release factor glutamine methyltransferase-like isoform X3</fullName>
    </submittedName>
</protein>
<keyword evidence="2" id="KW-1185">Reference proteome</keyword>
<comment type="caution">
    <text evidence="1">The sequence shown here is derived from an EMBL/GenBank/DDBJ whole genome shotgun (WGS) entry which is preliminary data.</text>
</comment>
<organism evidence="1 2">
    <name type="scientific">Huso huso</name>
    <name type="common">Beluga</name>
    <name type="synonym">Acipenser huso</name>
    <dbReference type="NCBI Taxonomy" id="61971"/>
    <lineage>
        <taxon>Eukaryota</taxon>
        <taxon>Metazoa</taxon>
        <taxon>Chordata</taxon>
        <taxon>Craniata</taxon>
        <taxon>Vertebrata</taxon>
        <taxon>Euteleostomi</taxon>
        <taxon>Actinopterygii</taxon>
        <taxon>Chondrostei</taxon>
        <taxon>Acipenseriformes</taxon>
        <taxon>Acipenseridae</taxon>
        <taxon>Huso</taxon>
    </lineage>
</organism>